<gene>
    <name evidence="2" type="ORF">SDENCHOL_20415</name>
</gene>
<evidence type="ECO:0000256" key="1">
    <source>
        <dbReference type="SAM" id="SignalP"/>
    </source>
</evidence>
<keyword evidence="1" id="KW-0732">Signal</keyword>
<protein>
    <submittedName>
        <fullName evidence="2">Membrane-anchored protein</fullName>
    </submittedName>
</protein>
<reference evidence="2" key="1">
    <citation type="submission" date="2017-03" db="EMBL/GenBank/DDBJ databases">
        <authorList>
            <consortium name="AG Boll"/>
        </authorList>
    </citation>
    <scope>NUCLEOTIDE SEQUENCE [LARGE SCALE GENOMIC DNA]</scope>
    <source>
        <strain evidence="2">Chol</strain>
    </source>
</reference>
<dbReference type="RefSeq" id="WP_172955047.1">
    <property type="nucleotide sequence ID" value="NZ_LT837803.1"/>
</dbReference>
<feature type="signal peptide" evidence="1">
    <location>
        <begin position="1"/>
        <end position="22"/>
    </location>
</feature>
<dbReference type="Proteomes" id="UP000242886">
    <property type="component" value="Chromosome SDENCHOL"/>
</dbReference>
<dbReference type="InterPro" id="IPR025833">
    <property type="entry name" value="GDYXXLXY"/>
</dbReference>
<dbReference type="AlphaFoldDB" id="A0A7Z7MVG3"/>
<dbReference type="EMBL" id="LT837803">
    <property type="protein sequence ID" value="SMB27575.1"/>
    <property type="molecule type" value="Genomic_DNA"/>
</dbReference>
<proteinExistence type="predicted"/>
<name>A0A7Z7MVG3_9PROT</name>
<keyword evidence="3" id="KW-1185">Reference proteome</keyword>
<evidence type="ECO:0000313" key="2">
    <source>
        <dbReference type="EMBL" id="SMB27575.1"/>
    </source>
</evidence>
<sequence>MNLWLKISLLVAVQLAALAAMIADKQWTLNTGTPVVLQTEPVDPRSLFMGDYARLNYRISRLHLDGEGALGGDKDFKRYDTVWVALRPDPEGAQAVSVHHERSAIAPGLLALKGEVRHLSESWWDRATNKSIKQRTLQVRYGIEQYYVQESTGRQVERPSDGEKVSIRVAIDERGKAGILAMLFDGRERFRETLF</sequence>
<feature type="chain" id="PRO_5031184848" evidence="1">
    <location>
        <begin position="23"/>
        <end position="195"/>
    </location>
</feature>
<accession>A0A7Z7MVG3</accession>
<evidence type="ECO:0000313" key="3">
    <source>
        <dbReference type="Proteomes" id="UP000242886"/>
    </source>
</evidence>
<dbReference type="Pfam" id="PF14345">
    <property type="entry name" value="GDYXXLXY"/>
    <property type="match status" value="1"/>
</dbReference>
<organism evidence="2 3">
    <name type="scientific">Sterolibacterium denitrificans</name>
    <dbReference type="NCBI Taxonomy" id="157592"/>
    <lineage>
        <taxon>Bacteria</taxon>
        <taxon>Pseudomonadati</taxon>
        <taxon>Pseudomonadota</taxon>
        <taxon>Betaproteobacteria</taxon>
        <taxon>Nitrosomonadales</taxon>
        <taxon>Sterolibacteriaceae</taxon>
        <taxon>Sterolibacterium</taxon>
    </lineage>
</organism>